<dbReference type="OrthoDB" id="200049at2157"/>
<name>M0AFQ2_9EURY</name>
<accession>M0AFQ2</accession>
<protein>
    <submittedName>
        <fullName evidence="1">Uncharacterized protein</fullName>
    </submittedName>
</protein>
<sequence length="263" mass="28337">MTKTVFVTGRDLARTYDGGVYENAWEAVEQYREATRYANTHDAGSGATASALDLPRGRLRTWIDDGGAPDVVRGIDTAREYGWLECTPSDDVFAGLNALVANIFSGGSIAEQHYQPSFALNHHGEDSHVIDALELVGVDYQVVDDRDGRADEVRPAEDGTVLGRVLAVLGAPVGPKTSQQLSLPSYLVAGSEEVRETFVYAYLENRAVYHEGKDTLTITEERNDSYLSGLAALINDIAGGGVKRNAESITISAEAARSLGTVR</sequence>
<organism evidence="1 2">
    <name type="scientific">Natrialba chahannaoensis JCM 10990</name>
    <dbReference type="NCBI Taxonomy" id="1227492"/>
    <lineage>
        <taxon>Archaea</taxon>
        <taxon>Methanobacteriati</taxon>
        <taxon>Methanobacteriota</taxon>
        <taxon>Stenosarchaea group</taxon>
        <taxon>Halobacteria</taxon>
        <taxon>Halobacteriales</taxon>
        <taxon>Natrialbaceae</taxon>
        <taxon>Natrialba</taxon>
    </lineage>
</organism>
<reference evidence="1 2" key="1">
    <citation type="journal article" date="2014" name="PLoS Genet.">
        <title>Phylogenetically driven sequencing of extremely halophilic archaea reveals strategies for static and dynamic osmo-response.</title>
        <authorList>
            <person name="Becker E.A."/>
            <person name="Seitzer P.M."/>
            <person name="Tritt A."/>
            <person name="Larsen D."/>
            <person name="Krusor M."/>
            <person name="Yao A.I."/>
            <person name="Wu D."/>
            <person name="Madern D."/>
            <person name="Eisen J.A."/>
            <person name="Darling A.E."/>
            <person name="Facciotti M.T."/>
        </authorList>
    </citation>
    <scope>NUCLEOTIDE SEQUENCE [LARGE SCALE GENOMIC DNA]</scope>
    <source>
        <strain evidence="1 2">JCM 10990</strain>
    </source>
</reference>
<dbReference type="RefSeq" id="WP_006168031.1">
    <property type="nucleotide sequence ID" value="NZ_AOIN01000067.1"/>
</dbReference>
<gene>
    <name evidence="1" type="ORF">C482_13044</name>
</gene>
<dbReference type="Proteomes" id="UP000011693">
    <property type="component" value="Unassembled WGS sequence"/>
</dbReference>
<evidence type="ECO:0000313" key="2">
    <source>
        <dbReference type="Proteomes" id="UP000011693"/>
    </source>
</evidence>
<dbReference type="EMBL" id="AOIN01000067">
    <property type="protein sequence ID" value="ELY97550.1"/>
    <property type="molecule type" value="Genomic_DNA"/>
</dbReference>
<proteinExistence type="predicted"/>
<comment type="caution">
    <text evidence="1">The sequence shown here is derived from an EMBL/GenBank/DDBJ whole genome shotgun (WGS) entry which is preliminary data.</text>
</comment>
<dbReference type="PATRIC" id="fig|1227492.4.peg.2580"/>
<evidence type="ECO:0000313" key="1">
    <source>
        <dbReference type="EMBL" id="ELY97550.1"/>
    </source>
</evidence>
<dbReference type="AlphaFoldDB" id="M0AFQ2"/>
<keyword evidence="2" id="KW-1185">Reference proteome</keyword>